<keyword evidence="3" id="KW-0132">Cell division</keyword>
<dbReference type="Pfam" id="PF02463">
    <property type="entry name" value="SMC_N"/>
    <property type="match status" value="1"/>
</dbReference>
<evidence type="ECO:0000256" key="4">
    <source>
        <dbReference type="ARBA" id="ARBA00022741"/>
    </source>
</evidence>
<feature type="coiled-coil region" evidence="12">
    <location>
        <begin position="246"/>
        <end position="367"/>
    </location>
</feature>
<evidence type="ECO:0000313" key="16">
    <source>
        <dbReference type="Proteomes" id="UP000076154"/>
    </source>
</evidence>
<dbReference type="GO" id="GO:0016887">
    <property type="term" value="F:ATP hydrolysis activity"/>
    <property type="evidence" value="ECO:0007669"/>
    <property type="project" value="InterPro"/>
</dbReference>
<dbReference type="SUPFAM" id="SSF75553">
    <property type="entry name" value="Smc hinge domain"/>
    <property type="match status" value="1"/>
</dbReference>
<feature type="region of interest" description="Disordered" evidence="13">
    <location>
        <begin position="1179"/>
        <end position="1205"/>
    </location>
</feature>
<evidence type="ECO:0000256" key="7">
    <source>
        <dbReference type="ARBA" id="ARBA00023054"/>
    </source>
</evidence>
<comment type="caution">
    <text evidence="15">The sequence shown here is derived from an EMBL/GenBank/DDBJ whole genome shotgun (WGS) entry which is preliminary data.</text>
</comment>
<dbReference type="InParanoid" id="A0A369JJI2"/>
<dbReference type="Proteomes" id="UP000076154">
    <property type="component" value="Unassembled WGS sequence"/>
</dbReference>
<evidence type="ECO:0000256" key="1">
    <source>
        <dbReference type="ARBA" id="ARBA00004123"/>
    </source>
</evidence>
<keyword evidence="16" id="KW-1185">Reference proteome</keyword>
<keyword evidence="4" id="KW-0547">Nucleotide-binding</keyword>
<dbReference type="Gene3D" id="1.10.287.1490">
    <property type="match status" value="1"/>
</dbReference>
<dbReference type="PIRSF" id="PIRSF005719">
    <property type="entry name" value="SMC"/>
    <property type="match status" value="1"/>
</dbReference>
<comment type="subcellular location">
    <subcellularLocation>
        <location evidence="1 11">Nucleus</location>
    </subcellularLocation>
</comment>
<evidence type="ECO:0000256" key="11">
    <source>
        <dbReference type="PIRNR" id="PIRNR005719"/>
    </source>
</evidence>
<evidence type="ECO:0000256" key="3">
    <source>
        <dbReference type="ARBA" id="ARBA00022618"/>
    </source>
</evidence>
<dbReference type="Gene3D" id="1.20.1060.20">
    <property type="match status" value="1"/>
</dbReference>
<feature type="coiled-coil region" evidence="12">
    <location>
        <begin position="477"/>
        <end position="504"/>
    </location>
</feature>
<dbReference type="EMBL" id="LUEZ02000053">
    <property type="protein sequence ID" value="RDB22008.1"/>
    <property type="molecule type" value="Genomic_DNA"/>
</dbReference>
<evidence type="ECO:0000256" key="13">
    <source>
        <dbReference type="SAM" id="MobiDB-lite"/>
    </source>
</evidence>
<feature type="coiled-coil region" evidence="12">
    <location>
        <begin position="425"/>
        <end position="452"/>
    </location>
</feature>
<dbReference type="InterPro" id="IPR036277">
    <property type="entry name" value="SMC_hinge_sf"/>
</dbReference>
<dbReference type="OrthoDB" id="10255539at2759"/>
<accession>A0A369JJI2</accession>
<evidence type="ECO:0000259" key="14">
    <source>
        <dbReference type="SMART" id="SM00968"/>
    </source>
</evidence>
<evidence type="ECO:0000256" key="9">
    <source>
        <dbReference type="ARBA" id="ARBA00023242"/>
    </source>
</evidence>
<dbReference type="AlphaFoldDB" id="A0A369JJI2"/>
<name>A0A369JJI2_HYPMA</name>
<sequence>MRIEELVLEGFKSYPVRTQITGWDPSFNAITGLNGSGKSNILDAICFVLGITNMSQMRAANQQDLIYKRGQAGITKASVTIVFDNSDRSNSPVGYEDCKQLTVTRQIALPNVTKYLVNGHKSNQATVQTLFQSVQLNINNPNFVIMQGRITKVLNMRPQEILGMVEEAAGTRMFEERKDKAKKTMGKKDKRVQEILSLLKEEITPKLEKLRTEKRSFLAYQKSCTELERIARVLRAWEWWDAKEKVVNKEEEIEEKKREIEGVNKKKKKAIREGEAAEKEAEEVTKKRDAELSKGGKIKKLEEEVGELGKAAVKIKTQADIKEGTIKDEEANVATLENELKELHSSLEEKKAQVEKLNASYGKVKDEHTASQTKLSTAEELLQTLLTGLSSNKANSGGGYMGQLAEAKARIAQGKAEEDQSKVKLGMSEKELKTLEGRWKEVEREAQDGQRKLQTLVTAVEECRRKLAGSGWNEEMEKAGEEKLRNAKAEVRHLADQLERIKQGLGRLSFDYVNPTPNFDRRKVKGRAATLISLDEKHYDKAVALEIAAGGKLFNVVVEDERIGKDLLTKGQLKAKVTLIPLNRVSTFKLSAKQLDAANRLAPGKVYPALSLVGCADDVANAIAYVFSDNIICADAESAKRVTFSKDVGVRSVTFAGDVYDPSGTLTGGSAPSGSGVLIKVQELIEVGGRLTAARRVLEGLEREEEQGRRSRDEWRRLARELEMKEHEAKLMEQQVEGSNAARIGAQVEELKKTIADLKQAVQSAKDKQKAAQEECKKLERDMAEFKNNKEGKTEELKADIVKQKAALQRHAVIVKTQQKEVQTATLELEQMEKDIETAEKALEEAKAGVVKLHKELAKLRDQVAKSEAAYAQAEKKLQEERATLTRFDNELKELANVIKEKKHAVSEAELEIKSLEHAVQVLTKERATAMNFVTNLEKQYEWIAEDKEQFGQPGQYDFEKQDIGRMKEKSRELEESQKGMKKKVNPKVMNMIDNVEKREVELQKMLATVMKDKEKIEETIDELDRYKRDALQKTWEKVDGDFGGIFAELLPGNFAKLQPPDGQDLMDGLEVKVQLGSVWKQSLTELSGGQRSLIALSLIMALLQFKPAPMYILDEIDAALDLSHTQHIGQLFRTRFKGSQFIVVSLKEGLFTNANVLFKARFRDGTSIVERTAQRSGSGLYANGEGEGEGGADRSTRRRRGGGG</sequence>
<dbReference type="InterPro" id="IPR010935">
    <property type="entry name" value="SMC_hinge"/>
</dbReference>
<dbReference type="InterPro" id="IPR024704">
    <property type="entry name" value="SMC"/>
</dbReference>
<keyword evidence="7 12" id="KW-0175">Coiled coil</keyword>
<evidence type="ECO:0000256" key="8">
    <source>
        <dbReference type="ARBA" id="ARBA00023067"/>
    </source>
</evidence>
<dbReference type="InterPro" id="IPR027417">
    <property type="entry name" value="P-loop_NTPase"/>
</dbReference>
<dbReference type="GO" id="GO:0051301">
    <property type="term" value="P:cell division"/>
    <property type="evidence" value="ECO:0007669"/>
    <property type="project" value="UniProtKB-KW"/>
</dbReference>
<organism evidence="15 16">
    <name type="scientific">Hypsizygus marmoreus</name>
    <name type="common">White beech mushroom</name>
    <name type="synonym">Agaricus marmoreus</name>
    <dbReference type="NCBI Taxonomy" id="39966"/>
    <lineage>
        <taxon>Eukaryota</taxon>
        <taxon>Fungi</taxon>
        <taxon>Dikarya</taxon>
        <taxon>Basidiomycota</taxon>
        <taxon>Agaricomycotina</taxon>
        <taxon>Agaricomycetes</taxon>
        <taxon>Agaricomycetidae</taxon>
        <taxon>Agaricales</taxon>
        <taxon>Tricholomatineae</taxon>
        <taxon>Lyophyllaceae</taxon>
        <taxon>Hypsizygus</taxon>
    </lineage>
</organism>
<dbReference type="Pfam" id="PF06470">
    <property type="entry name" value="SMC_hinge"/>
    <property type="match status" value="1"/>
</dbReference>
<evidence type="ECO:0000256" key="2">
    <source>
        <dbReference type="ARBA" id="ARBA00005231"/>
    </source>
</evidence>
<dbReference type="FunFam" id="3.40.50.300:FF:000385">
    <property type="entry name" value="Structural maintenance of chromosomes 2"/>
    <property type="match status" value="1"/>
</dbReference>
<gene>
    <name evidence="15" type="primary">cut14</name>
    <name evidence="15" type="ORF">Hypma_011066</name>
</gene>
<keyword evidence="10" id="KW-0131">Cell cycle</keyword>
<evidence type="ECO:0000256" key="5">
    <source>
        <dbReference type="ARBA" id="ARBA00022776"/>
    </source>
</evidence>
<dbReference type="SUPFAM" id="SSF52540">
    <property type="entry name" value="P-loop containing nucleoside triphosphate hydrolases"/>
    <property type="match status" value="1"/>
</dbReference>
<dbReference type="FunCoup" id="A0A369JJI2">
    <property type="interactions" value="735"/>
</dbReference>
<dbReference type="SMART" id="SM00968">
    <property type="entry name" value="SMC_hinge"/>
    <property type="match status" value="1"/>
</dbReference>
<evidence type="ECO:0000313" key="15">
    <source>
        <dbReference type="EMBL" id="RDB22008.1"/>
    </source>
</evidence>
<dbReference type="GO" id="GO:0007076">
    <property type="term" value="P:mitotic chromosome condensation"/>
    <property type="evidence" value="ECO:0007669"/>
    <property type="project" value="UniProtKB-ARBA"/>
</dbReference>
<reference evidence="15" key="1">
    <citation type="submission" date="2018-04" db="EMBL/GenBank/DDBJ databases">
        <title>Whole genome sequencing of Hypsizygus marmoreus.</title>
        <authorList>
            <person name="Choi I.-G."/>
            <person name="Min B."/>
            <person name="Kim J.-G."/>
            <person name="Kim S."/>
            <person name="Oh Y.-L."/>
            <person name="Kong W.-S."/>
            <person name="Park H."/>
            <person name="Jeong J."/>
            <person name="Song E.-S."/>
        </authorList>
    </citation>
    <scope>NUCLEOTIDE SEQUENCE [LARGE SCALE GENOMIC DNA]</scope>
    <source>
        <strain evidence="15">51987-8</strain>
    </source>
</reference>
<dbReference type="InterPro" id="IPR027120">
    <property type="entry name" value="Smc2_ABC"/>
</dbReference>
<dbReference type="Gene3D" id="3.30.70.1620">
    <property type="match status" value="1"/>
</dbReference>
<keyword evidence="9 11" id="KW-0539">Nucleus</keyword>
<dbReference type="PANTHER" id="PTHR43977">
    <property type="entry name" value="STRUCTURAL MAINTENANCE OF CHROMOSOMES PROTEIN 3"/>
    <property type="match status" value="1"/>
</dbReference>
<dbReference type="GO" id="GO:0005694">
    <property type="term" value="C:chromosome"/>
    <property type="evidence" value="ECO:0007669"/>
    <property type="project" value="InterPro"/>
</dbReference>
<keyword evidence="5" id="KW-0498">Mitosis</keyword>
<dbReference type="FunFam" id="3.40.50.300:FF:000278">
    <property type="entry name" value="Structural maintenance of chromosomes 2"/>
    <property type="match status" value="1"/>
</dbReference>
<feature type="coiled-coil region" evidence="12">
    <location>
        <begin position="715"/>
        <end position="926"/>
    </location>
</feature>
<dbReference type="STRING" id="39966.A0A369JJI2"/>
<proteinExistence type="inferred from homology"/>
<feature type="domain" description="SMC hinge" evidence="14">
    <location>
        <begin position="522"/>
        <end position="643"/>
    </location>
</feature>
<protein>
    <recommendedName>
        <fullName evidence="11">Structural maintenance of chromosomes protein</fullName>
    </recommendedName>
</protein>
<keyword evidence="8" id="KW-0226">DNA condensation</keyword>
<dbReference type="GO" id="GO:0005524">
    <property type="term" value="F:ATP binding"/>
    <property type="evidence" value="ECO:0007669"/>
    <property type="project" value="UniProtKB-KW"/>
</dbReference>
<comment type="similarity">
    <text evidence="2">Belongs to the SMC family. SMC2 subfamily.</text>
</comment>
<dbReference type="Gene3D" id="3.40.50.300">
    <property type="entry name" value="P-loop containing nucleotide triphosphate hydrolases"/>
    <property type="match status" value="2"/>
</dbReference>
<dbReference type="GO" id="GO:0005634">
    <property type="term" value="C:nucleus"/>
    <property type="evidence" value="ECO:0007669"/>
    <property type="project" value="UniProtKB-SubCell"/>
</dbReference>
<evidence type="ECO:0000256" key="6">
    <source>
        <dbReference type="ARBA" id="ARBA00022840"/>
    </source>
</evidence>
<evidence type="ECO:0000256" key="10">
    <source>
        <dbReference type="ARBA" id="ARBA00023306"/>
    </source>
</evidence>
<keyword evidence="6" id="KW-0067">ATP-binding</keyword>
<dbReference type="InterPro" id="IPR003395">
    <property type="entry name" value="RecF/RecN/SMC_N"/>
</dbReference>
<evidence type="ECO:0000256" key="12">
    <source>
        <dbReference type="SAM" id="Coils"/>
    </source>
</evidence>
<dbReference type="CDD" id="cd03273">
    <property type="entry name" value="ABC_SMC2_euk"/>
    <property type="match status" value="1"/>
</dbReference>